<feature type="transmembrane region" description="Helical" evidence="1">
    <location>
        <begin position="84"/>
        <end position="102"/>
    </location>
</feature>
<dbReference type="EMBL" id="FNVO01000005">
    <property type="protein sequence ID" value="SEG43441.1"/>
    <property type="molecule type" value="Genomic_DNA"/>
</dbReference>
<keyword evidence="1" id="KW-0472">Membrane</keyword>
<name>A0A1H6A4T3_9ACTN</name>
<dbReference type="RefSeq" id="WP_146087370.1">
    <property type="nucleotide sequence ID" value="NZ_FNVO01000005.1"/>
</dbReference>
<gene>
    <name evidence="2" type="ORF">SAMN04489712_105196</name>
</gene>
<protein>
    <submittedName>
        <fullName evidence="2">Uncharacterized protein</fullName>
    </submittedName>
</protein>
<sequence>MVHHRGVAAAVAVSAVAALAVPVAAMTVVVALALADPELVVSDGVFWASAVAVVVVQLVGGLLAGHLAGPRLARAGVERGRARYALAVAAPLTIALLINLHPVEGIPALPGMLVPILAAAGGVLLGVRRAAVKGAGRRRPG</sequence>
<reference evidence="3" key="1">
    <citation type="submission" date="2016-10" db="EMBL/GenBank/DDBJ databases">
        <authorList>
            <person name="Varghese N."/>
            <person name="Submissions S."/>
        </authorList>
    </citation>
    <scope>NUCLEOTIDE SEQUENCE [LARGE SCALE GENOMIC DNA]</scope>
    <source>
        <strain evidence="3">DSM 43163</strain>
    </source>
</reference>
<evidence type="ECO:0000313" key="3">
    <source>
        <dbReference type="Proteomes" id="UP000236723"/>
    </source>
</evidence>
<dbReference type="Proteomes" id="UP000236723">
    <property type="component" value="Unassembled WGS sequence"/>
</dbReference>
<keyword evidence="1" id="KW-1133">Transmembrane helix</keyword>
<accession>A0A1H6A4T3</accession>
<feature type="transmembrane region" description="Helical" evidence="1">
    <location>
        <begin position="108"/>
        <end position="127"/>
    </location>
</feature>
<proteinExistence type="predicted"/>
<keyword evidence="3" id="KW-1185">Reference proteome</keyword>
<evidence type="ECO:0000313" key="2">
    <source>
        <dbReference type="EMBL" id="SEG43441.1"/>
    </source>
</evidence>
<keyword evidence="1" id="KW-0812">Transmembrane</keyword>
<feature type="transmembrane region" description="Helical" evidence="1">
    <location>
        <begin position="45"/>
        <end position="64"/>
    </location>
</feature>
<dbReference type="AlphaFoldDB" id="A0A1H6A4T3"/>
<organism evidence="2 3">
    <name type="scientific">Thermomonospora echinospora</name>
    <dbReference type="NCBI Taxonomy" id="1992"/>
    <lineage>
        <taxon>Bacteria</taxon>
        <taxon>Bacillati</taxon>
        <taxon>Actinomycetota</taxon>
        <taxon>Actinomycetes</taxon>
        <taxon>Streptosporangiales</taxon>
        <taxon>Thermomonosporaceae</taxon>
        <taxon>Thermomonospora</taxon>
    </lineage>
</organism>
<evidence type="ECO:0000256" key="1">
    <source>
        <dbReference type="SAM" id="Phobius"/>
    </source>
</evidence>